<reference evidence="2 3" key="1">
    <citation type="submission" date="2017-03" db="EMBL/GenBank/DDBJ databases">
        <title>WGS assembly of Porphyra umbilicalis.</title>
        <authorList>
            <person name="Brawley S.H."/>
            <person name="Blouin N.A."/>
            <person name="Ficko-Blean E."/>
            <person name="Wheeler G.L."/>
            <person name="Lohr M."/>
            <person name="Goodson H.V."/>
            <person name="Jenkins J.W."/>
            <person name="Blaby-Haas C.E."/>
            <person name="Helliwell K.E."/>
            <person name="Chan C."/>
            <person name="Marriage T."/>
            <person name="Bhattacharya D."/>
            <person name="Klein A.S."/>
            <person name="Badis Y."/>
            <person name="Brodie J."/>
            <person name="Cao Y."/>
            <person name="Collen J."/>
            <person name="Dittami S.M."/>
            <person name="Gachon C.M."/>
            <person name="Green B.R."/>
            <person name="Karpowicz S."/>
            <person name="Kim J.W."/>
            <person name="Kudahl U."/>
            <person name="Lin S."/>
            <person name="Michel G."/>
            <person name="Mittag M."/>
            <person name="Olson B.J."/>
            <person name="Pangilinan J."/>
            <person name="Peng Y."/>
            <person name="Qiu H."/>
            <person name="Shu S."/>
            <person name="Singer J.T."/>
            <person name="Smith A.G."/>
            <person name="Sprecher B.N."/>
            <person name="Wagner V."/>
            <person name="Wang W."/>
            <person name="Wang Z.-Y."/>
            <person name="Yan J."/>
            <person name="Yarish C."/>
            <person name="Zoeuner-Riek S."/>
            <person name="Zhuang Y."/>
            <person name="Zou Y."/>
            <person name="Lindquist E.A."/>
            <person name="Grimwood J."/>
            <person name="Barry K."/>
            <person name="Rokhsar D.S."/>
            <person name="Schmutz J."/>
            <person name="Stiller J.W."/>
            <person name="Grossman A.R."/>
            <person name="Prochnik S.E."/>
        </authorList>
    </citation>
    <scope>NUCLEOTIDE SEQUENCE [LARGE SCALE GENOMIC DNA]</scope>
    <source>
        <strain evidence="2">4086291</strain>
    </source>
</reference>
<proteinExistence type="predicted"/>
<feature type="region of interest" description="Disordered" evidence="1">
    <location>
        <begin position="288"/>
        <end position="307"/>
    </location>
</feature>
<gene>
    <name evidence="2" type="ORF">BU14_0098s0021</name>
</gene>
<dbReference type="Proteomes" id="UP000218209">
    <property type="component" value="Unassembled WGS sequence"/>
</dbReference>
<organism evidence="2 3">
    <name type="scientific">Porphyra umbilicalis</name>
    <name type="common">Purple laver</name>
    <name type="synonym">Red alga</name>
    <dbReference type="NCBI Taxonomy" id="2786"/>
    <lineage>
        <taxon>Eukaryota</taxon>
        <taxon>Rhodophyta</taxon>
        <taxon>Bangiophyceae</taxon>
        <taxon>Bangiales</taxon>
        <taxon>Bangiaceae</taxon>
        <taxon>Porphyra</taxon>
    </lineage>
</organism>
<evidence type="ECO:0000256" key="1">
    <source>
        <dbReference type="SAM" id="MobiDB-lite"/>
    </source>
</evidence>
<sequence>MYTLRFTSAPPVHAAPAQRAPESNAQPFRPLSPASPPVSPSPASPQMSPSRPSPALSPSPPAPAVRAPSRARPLDAAAHGLWGGGHGRPPQQRVERLAQIPPVGRHAIARRARIHPPAVHGAQCRVKDVTVGGAHRPVRARHALRGVDEVAGHGRIVGGRRRLDRLGAVAGVVGVWADEDDRHAAVLIVGGERLDGAADRDDKGAVFADEEDDRGGRAADRRQRHVLVLRGRVQRPVGGGRQGRAALTGENHGDGGVWRRGRGGGGGCTPQRERGMVGAVAGWSARVADNSQASREKYSTRPTARCR</sequence>
<name>A0A1X6PDL0_PORUM</name>
<evidence type="ECO:0000313" key="3">
    <source>
        <dbReference type="Proteomes" id="UP000218209"/>
    </source>
</evidence>
<feature type="compositionally biased region" description="Pro residues" evidence="1">
    <location>
        <begin position="51"/>
        <end position="63"/>
    </location>
</feature>
<protein>
    <submittedName>
        <fullName evidence="2">Uncharacterized protein</fullName>
    </submittedName>
</protein>
<dbReference type="AlphaFoldDB" id="A0A1X6PDL0"/>
<feature type="region of interest" description="Disordered" evidence="1">
    <location>
        <begin position="236"/>
        <end position="271"/>
    </location>
</feature>
<feature type="region of interest" description="Disordered" evidence="1">
    <location>
        <begin position="1"/>
        <end position="72"/>
    </location>
</feature>
<keyword evidence="3" id="KW-1185">Reference proteome</keyword>
<feature type="compositionally biased region" description="Pro residues" evidence="1">
    <location>
        <begin position="33"/>
        <end position="43"/>
    </location>
</feature>
<accession>A0A1X6PDL0</accession>
<feature type="compositionally biased region" description="Gly residues" evidence="1">
    <location>
        <begin position="254"/>
        <end position="268"/>
    </location>
</feature>
<dbReference type="EMBL" id="KV918804">
    <property type="protein sequence ID" value="OSX78795.1"/>
    <property type="molecule type" value="Genomic_DNA"/>
</dbReference>
<evidence type="ECO:0000313" key="2">
    <source>
        <dbReference type="EMBL" id="OSX78795.1"/>
    </source>
</evidence>